<accession>A0ABR5IS39</accession>
<comment type="caution">
    <text evidence="2">The sequence shown here is derived from an EMBL/GenBank/DDBJ whole genome shotgun (WGS) entry which is preliminary data.</text>
</comment>
<evidence type="ECO:0000313" key="3">
    <source>
        <dbReference type="Proteomes" id="UP000037020"/>
    </source>
</evidence>
<feature type="transmembrane region" description="Helical" evidence="1">
    <location>
        <begin position="47"/>
        <end position="71"/>
    </location>
</feature>
<dbReference type="Proteomes" id="UP000037020">
    <property type="component" value="Unassembled WGS sequence"/>
</dbReference>
<reference evidence="2 3" key="1">
    <citation type="submission" date="2015-07" db="EMBL/GenBank/DDBJ databases">
        <authorList>
            <person name="Ju K.-S."/>
            <person name="Doroghazi J.R."/>
            <person name="Metcalf W.W."/>
        </authorList>
    </citation>
    <scope>NUCLEOTIDE SEQUENCE [LARGE SCALE GENOMIC DNA]</scope>
    <source>
        <strain evidence="2 3">NRRL B-3589</strain>
    </source>
</reference>
<keyword evidence="1" id="KW-1133">Transmembrane helix</keyword>
<protein>
    <submittedName>
        <fullName evidence="2">Transporter</fullName>
    </submittedName>
</protein>
<keyword evidence="1" id="KW-0812">Transmembrane</keyword>
<sequence>MSAAPTMPTAPARPAPATAGAPPLTPVFVRLKLSLLRNGLRQSSGRTAVYVVSLVLTLLFAALVVLGLVALRGNDHAAALVVLLVTLVALGWAAMPLFFPSGDETLDPTRLAMLPLRPRPLIVALLVTSMIGIGPVFTLAVAVGS</sequence>
<feature type="non-terminal residue" evidence="2">
    <location>
        <position position="145"/>
    </location>
</feature>
<feature type="transmembrane region" description="Helical" evidence="1">
    <location>
        <begin position="77"/>
        <end position="99"/>
    </location>
</feature>
<keyword evidence="1" id="KW-0472">Membrane</keyword>
<evidence type="ECO:0000256" key="1">
    <source>
        <dbReference type="SAM" id="Phobius"/>
    </source>
</evidence>
<gene>
    <name evidence="2" type="ORF">ADK38_44860</name>
</gene>
<organism evidence="2 3">
    <name type="scientific">Streptomyces varsoviensis</name>
    <dbReference type="NCBI Taxonomy" id="67373"/>
    <lineage>
        <taxon>Bacteria</taxon>
        <taxon>Bacillati</taxon>
        <taxon>Actinomycetota</taxon>
        <taxon>Actinomycetes</taxon>
        <taxon>Kitasatosporales</taxon>
        <taxon>Streptomycetaceae</taxon>
        <taxon>Streptomyces</taxon>
    </lineage>
</organism>
<evidence type="ECO:0000313" key="2">
    <source>
        <dbReference type="EMBL" id="KOG49921.1"/>
    </source>
</evidence>
<name>A0ABR5IS39_9ACTN</name>
<dbReference type="EMBL" id="LGUT01004424">
    <property type="protein sequence ID" value="KOG49921.1"/>
    <property type="molecule type" value="Genomic_DNA"/>
</dbReference>
<feature type="non-terminal residue" evidence="2">
    <location>
        <position position="1"/>
    </location>
</feature>
<proteinExistence type="predicted"/>
<keyword evidence="3" id="KW-1185">Reference proteome</keyword>
<feature type="transmembrane region" description="Helical" evidence="1">
    <location>
        <begin position="120"/>
        <end position="143"/>
    </location>
</feature>